<feature type="compositionally biased region" description="Low complexity" evidence="1">
    <location>
        <begin position="40"/>
        <end position="51"/>
    </location>
</feature>
<gene>
    <name evidence="2" type="ORF">L195_g063350</name>
</gene>
<proteinExistence type="predicted"/>
<protein>
    <submittedName>
        <fullName evidence="2">Uncharacterized protein</fullName>
    </submittedName>
</protein>
<reference evidence="2 3" key="1">
    <citation type="journal article" date="2014" name="Am. J. Bot.">
        <title>Genome assembly and annotation for red clover (Trifolium pratense; Fabaceae).</title>
        <authorList>
            <person name="Istvanek J."/>
            <person name="Jaros M."/>
            <person name="Krenek A."/>
            <person name="Repkova J."/>
        </authorList>
    </citation>
    <scope>NUCLEOTIDE SEQUENCE [LARGE SCALE GENOMIC DNA]</scope>
    <source>
        <strain evidence="3">cv. Tatra</strain>
        <tissue evidence="2">Young leaves</tissue>
    </source>
</reference>
<evidence type="ECO:0000256" key="1">
    <source>
        <dbReference type="SAM" id="MobiDB-lite"/>
    </source>
</evidence>
<dbReference type="AlphaFoldDB" id="A0A2K3KLB5"/>
<reference evidence="2 3" key="2">
    <citation type="journal article" date="2017" name="Front. Plant Sci.">
        <title>Gene Classification and Mining of Molecular Markers Useful in Red Clover (Trifolium pratense) Breeding.</title>
        <authorList>
            <person name="Istvanek J."/>
            <person name="Dluhosova J."/>
            <person name="Dluhos P."/>
            <person name="Patkova L."/>
            <person name="Nedelnik J."/>
            <person name="Repkova J."/>
        </authorList>
    </citation>
    <scope>NUCLEOTIDE SEQUENCE [LARGE SCALE GENOMIC DNA]</scope>
    <source>
        <strain evidence="3">cv. Tatra</strain>
        <tissue evidence="2">Young leaves</tissue>
    </source>
</reference>
<evidence type="ECO:0000313" key="3">
    <source>
        <dbReference type="Proteomes" id="UP000236291"/>
    </source>
</evidence>
<feature type="region of interest" description="Disordered" evidence="1">
    <location>
        <begin position="1"/>
        <end position="51"/>
    </location>
</feature>
<name>A0A2K3KLB5_TRIPR</name>
<sequence length="51" mass="5751">MDGINNQIPEQTAENNSQYLQLDGLPAFVTGDSHDQSMDYEPYIPEEPQIP</sequence>
<feature type="non-terminal residue" evidence="2">
    <location>
        <position position="51"/>
    </location>
</feature>
<comment type="caution">
    <text evidence="2">The sequence shown here is derived from an EMBL/GenBank/DDBJ whole genome shotgun (WGS) entry which is preliminary data.</text>
</comment>
<feature type="compositionally biased region" description="Polar residues" evidence="1">
    <location>
        <begin position="1"/>
        <end position="20"/>
    </location>
</feature>
<dbReference type="EMBL" id="ASHM01203442">
    <property type="protein sequence ID" value="PNX67074.1"/>
    <property type="molecule type" value="Genomic_DNA"/>
</dbReference>
<accession>A0A2K3KLB5</accession>
<evidence type="ECO:0000313" key="2">
    <source>
        <dbReference type="EMBL" id="PNX67074.1"/>
    </source>
</evidence>
<dbReference type="Proteomes" id="UP000236291">
    <property type="component" value="Unassembled WGS sequence"/>
</dbReference>
<organism evidence="2 3">
    <name type="scientific">Trifolium pratense</name>
    <name type="common">Red clover</name>
    <dbReference type="NCBI Taxonomy" id="57577"/>
    <lineage>
        <taxon>Eukaryota</taxon>
        <taxon>Viridiplantae</taxon>
        <taxon>Streptophyta</taxon>
        <taxon>Embryophyta</taxon>
        <taxon>Tracheophyta</taxon>
        <taxon>Spermatophyta</taxon>
        <taxon>Magnoliopsida</taxon>
        <taxon>eudicotyledons</taxon>
        <taxon>Gunneridae</taxon>
        <taxon>Pentapetalae</taxon>
        <taxon>rosids</taxon>
        <taxon>fabids</taxon>
        <taxon>Fabales</taxon>
        <taxon>Fabaceae</taxon>
        <taxon>Papilionoideae</taxon>
        <taxon>50 kb inversion clade</taxon>
        <taxon>NPAAA clade</taxon>
        <taxon>Hologalegina</taxon>
        <taxon>IRL clade</taxon>
        <taxon>Trifolieae</taxon>
        <taxon>Trifolium</taxon>
    </lineage>
</organism>